<dbReference type="Pfam" id="PF12969">
    <property type="entry name" value="DUF3857"/>
    <property type="match status" value="1"/>
</dbReference>
<feature type="domain" description="DUF3857" evidence="3">
    <location>
        <begin position="44"/>
        <end position="206"/>
    </location>
</feature>
<keyword evidence="5" id="KW-1185">Reference proteome</keyword>
<comment type="caution">
    <text evidence="4">The sequence shown here is derived from an EMBL/GenBank/DDBJ whole genome shotgun (WGS) entry which is preliminary data.</text>
</comment>
<dbReference type="AlphaFoldDB" id="A0AA41YWT7"/>
<accession>A0AA41YWT7</accession>
<evidence type="ECO:0000256" key="1">
    <source>
        <dbReference type="SAM" id="SignalP"/>
    </source>
</evidence>
<evidence type="ECO:0000259" key="3">
    <source>
        <dbReference type="Pfam" id="PF12969"/>
    </source>
</evidence>
<evidence type="ECO:0000313" key="5">
    <source>
        <dbReference type="Proteomes" id="UP001165679"/>
    </source>
</evidence>
<dbReference type="InterPro" id="IPR024618">
    <property type="entry name" value="DUF3857"/>
</dbReference>
<name>A0AA41YWT7_9PROT</name>
<feature type="domain" description="Transglutaminase-like" evidence="2">
    <location>
        <begin position="257"/>
        <end position="342"/>
    </location>
</feature>
<dbReference type="Proteomes" id="UP001165679">
    <property type="component" value="Unassembled WGS sequence"/>
</dbReference>
<evidence type="ECO:0000313" key="4">
    <source>
        <dbReference type="EMBL" id="MCW3476802.1"/>
    </source>
</evidence>
<evidence type="ECO:0000259" key="2">
    <source>
        <dbReference type="Pfam" id="PF01841"/>
    </source>
</evidence>
<dbReference type="SUPFAM" id="SSF54001">
    <property type="entry name" value="Cysteine proteinases"/>
    <property type="match status" value="1"/>
</dbReference>
<feature type="chain" id="PRO_5041369645" evidence="1">
    <location>
        <begin position="27"/>
        <end position="625"/>
    </location>
</feature>
<protein>
    <submittedName>
        <fullName evidence="4">DUF3857 and transglutaminase domain-containing protein</fullName>
    </submittedName>
</protein>
<dbReference type="InterPro" id="IPR002931">
    <property type="entry name" value="Transglutaminase-like"/>
</dbReference>
<reference evidence="4" key="1">
    <citation type="submission" date="2022-09" db="EMBL/GenBank/DDBJ databases">
        <title>Rhodovastum sp. nov. RN2-1 isolated from soil in Seongnam, South Korea.</title>
        <authorList>
            <person name="Le N.T."/>
        </authorList>
    </citation>
    <scope>NUCLEOTIDE SEQUENCE</scope>
    <source>
        <strain evidence="4">RN2-1</strain>
    </source>
</reference>
<dbReference type="Pfam" id="PF01841">
    <property type="entry name" value="Transglut_core"/>
    <property type="match status" value="1"/>
</dbReference>
<dbReference type="Gene3D" id="3.10.620.30">
    <property type="match status" value="1"/>
</dbReference>
<dbReference type="Gene3D" id="2.60.40.3140">
    <property type="match status" value="1"/>
</dbReference>
<dbReference type="InterPro" id="IPR038765">
    <property type="entry name" value="Papain-like_cys_pep_sf"/>
</dbReference>
<feature type="signal peptide" evidence="1">
    <location>
        <begin position="1"/>
        <end position="26"/>
    </location>
</feature>
<proteinExistence type="predicted"/>
<organism evidence="4 5">
    <name type="scientific">Limobrevibacterium gyesilva</name>
    <dbReference type="NCBI Taxonomy" id="2991712"/>
    <lineage>
        <taxon>Bacteria</taxon>
        <taxon>Pseudomonadati</taxon>
        <taxon>Pseudomonadota</taxon>
        <taxon>Alphaproteobacteria</taxon>
        <taxon>Acetobacterales</taxon>
        <taxon>Acetobacteraceae</taxon>
        <taxon>Limobrevibacterium</taxon>
    </lineage>
</organism>
<sequence length="625" mass="68384">MPIRATRVLAALLLLCLVAAVRPAWAVQPSIVVHKLIIDMTVRPDGTSTITEYREQSPSSMAAAAQIGQYAIGFNPSLQRLDILEAYTQKRDGTRVPVDLSQVRTQQAPGVPNVPIFRDMQQKIAVFPDLAAGDREVIGYREETDKPLFPGQFFWNINFNRAVAWEEVAITIVAPASYPLQVENFGVDFARTEQDGMVRYAWRYRATDVVAEDLAVVSAWDRLPRMYVSSFPDYAAMAAAYARLADPKVAVTPRIQARADEITAGIADRRGQARAIYEWVSARIRYVALYLGAGGVEPHEAESVLANGYGDCKDHTVLFEALLKAKGIEARTVLVNLDNAYTLSGPPTMAQLNHAISYLPEFDLFADTTSGVAAFGTLPFQEYGKPAVMVGVDGEAVRRLPVLAPGAATISTRTEAHMQLDGAIMGTTVTEATGPAAIALRLTARWVQTAGHEPAARRQLVALGQQGTGVFVFPPPDSFGQSFFVTGQFKLDPQPEILDGDSFAPPLGLQLLVRPGDYLLGPLNRPTLPETEATPCYSGRQSEDLSLEVPEGRVPQRLPKDRRIETPFFTYTARWTAEGQVVRVRRELVTTIDQPLCTGELRREAAAALADIRRDLRAKVVLAGP</sequence>
<reference evidence="4" key="2">
    <citation type="submission" date="2022-10" db="EMBL/GenBank/DDBJ databases">
        <authorList>
            <person name="Trinh H.N."/>
        </authorList>
    </citation>
    <scope>NUCLEOTIDE SEQUENCE</scope>
    <source>
        <strain evidence="4">RN2-1</strain>
    </source>
</reference>
<keyword evidence="1" id="KW-0732">Signal</keyword>
<gene>
    <name evidence="4" type="ORF">OL599_19735</name>
</gene>
<dbReference type="EMBL" id="JAPDNT010000024">
    <property type="protein sequence ID" value="MCW3476802.1"/>
    <property type="molecule type" value="Genomic_DNA"/>
</dbReference>
<dbReference type="RefSeq" id="WP_264715636.1">
    <property type="nucleotide sequence ID" value="NZ_JAPDNT010000024.1"/>
</dbReference>